<feature type="signal peptide" evidence="13">
    <location>
        <begin position="1"/>
        <end position="19"/>
    </location>
</feature>
<dbReference type="GO" id="GO:0072665">
    <property type="term" value="P:protein localization to vacuole"/>
    <property type="evidence" value="ECO:0007669"/>
    <property type="project" value="TreeGrafter"/>
</dbReference>
<evidence type="ECO:0000256" key="3">
    <source>
        <dbReference type="ARBA" id="ARBA00017088"/>
    </source>
</evidence>
<dbReference type="InterPro" id="IPR006876">
    <property type="entry name" value="LMBR1-like_membr_prot"/>
</dbReference>
<feature type="transmembrane region" description="Helical" evidence="12">
    <location>
        <begin position="398"/>
        <end position="417"/>
    </location>
</feature>
<feature type="transmembrane region" description="Helical" evidence="12">
    <location>
        <begin position="294"/>
        <end position="313"/>
    </location>
</feature>
<dbReference type="AlphaFoldDB" id="A0A4P9XWT3"/>
<keyword evidence="10" id="KW-0170">Cobalt</keyword>
<feature type="non-terminal residue" evidence="14">
    <location>
        <position position="1"/>
    </location>
</feature>
<evidence type="ECO:0000313" key="14">
    <source>
        <dbReference type="EMBL" id="RKP10442.1"/>
    </source>
</evidence>
<organism evidence="14 15">
    <name type="scientific">Thamnocephalis sphaerospora</name>
    <dbReference type="NCBI Taxonomy" id="78915"/>
    <lineage>
        <taxon>Eukaryota</taxon>
        <taxon>Fungi</taxon>
        <taxon>Fungi incertae sedis</taxon>
        <taxon>Zoopagomycota</taxon>
        <taxon>Zoopagomycotina</taxon>
        <taxon>Zoopagomycetes</taxon>
        <taxon>Zoopagales</taxon>
        <taxon>Sigmoideomycetaceae</taxon>
        <taxon>Thamnocephalis</taxon>
    </lineage>
</organism>
<dbReference type="Pfam" id="PF04791">
    <property type="entry name" value="LMBR1"/>
    <property type="match status" value="1"/>
</dbReference>
<feature type="transmembrane region" description="Helical" evidence="12">
    <location>
        <begin position="480"/>
        <end position="506"/>
    </location>
</feature>
<keyword evidence="6 12" id="KW-0812">Transmembrane</keyword>
<feature type="non-terminal residue" evidence="14">
    <location>
        <position position="507"/>
    </location>
</feature>
<dbReference type="InterPro" id="IPR050854">
    <property type="entry name" value="LMBD1_LysCbl_Transport"/>
</dbReference>
<evidence type="ECO:0000256" key="2">
    <source>
        <dbReference type="ARBA" id="ARBA00009901"/>
    </source>
</evidence>
<feature type="transmembrane region" description="Helical" evidence="12">
    <location>
        <begin position="37"/>
        <end position="60"/>
    </location>
</feature>
<dbReference type="GO" id="GO:0031419">
    <property type="term" value="F:cobalamin binding"/>
    <property type="evidence" value="ECO:0007669"/>
    <property type="project" value="UniProtKB-KW"/>
</dbReference>
<gene>
    <name evidence="14" type="ORF">THASP1DRAFT_4201</name>
</gene>
<accession>A0A4P9XWT3</accession>
<dbReference type="OrthoDB" id="73273at2759"/>
<feature type="transmembrane region" description="Helical" evidence="12">
    <location>
        <begin position="88"/>
        <end position="112"/>
    </location>
</feature>
<comment type="subcellular location">
    <subcellularLocation>
        <location evidence="1">Lysosome membrane</location>
        <topology evidence="1">Multi-pass membrane protein</topology>
    </subcellularLocation>
</comment>
<evidence type="ECO:0000313" key="15">
    <source>
        <dbReference type="Proteomes" id="UP000271241"/>
    </source>
</evidence>
<comment type="similarity">
    <text evidence="2">Belongs to the LIMR family. LMBRD1 subfamily.</text>
</comment>
<evidence type="ECO:0000256" key="6">
    <source>
        <dbReference type="ARBA" id="ARBA00022692"/>
    </source>
</evidence>
<feature type="transmembrane region" description="Helical" evidence="12">
    <location>
        <begin position="132"/>
        <end position="152"/>
    </location>
</feature>
<reference evidence="15" key="1">
    <citation type="journal article" date="2018" name="Nat. Microbiol.">
        <title>Leveraging single-cell genomics to expand the fungal tree of life.</title>
        <authorList>
            <person name="Ahrendt S.R."/>
            <person name="Quandt C.A."/>
            <person name="Ciobanu D."/>
            <person name="Clum A."/>
            <person name="Salamov A."/>
            <person name="Andreopoulos B."/>
            <person name="Cheng J.F."/>
            <person name="Woyke T."/>
            <person name="Pelin A."/>
            <person name="Henrissat B."/>
            <person name="Reynolds N.K."/>
            <person name="Benny G.L."/>
            <person name="Smith M.E."/>
            <person name="James T.Y."/>
            <person name="Grigoriev I.V."/>
        </authorList>
    </citation>
    <scope>NUCLEOTIDE SEQUENCE [LARGE SCALE GENOMIC DNA]</scope>
    <source>
        <strain evidence="15">RSA 1356</strain>
    </source>
</reference>
<evidence type="ECO:0000256" key="4">
    <source>
        <dbReference type="ARBA" id="ARBA00022448"/>
    </source>
</evidence>
<keyword evidence="8 12" id="KW-0472">Membrane</keyword>
<dbReference type="GO" id="GO:0005774">
    <property type="term" value="C:vacuolar membrane"/>
    <property type="evidence" value="ECO:0007669"/>
    <property type="project" value="TreeGrafter"/>
</dbReference>
<feature type="transmembrane region" description="Helical" evidence="12">
    <location>
        <begin position="172"/>
        <end position="190"/>
    </location>
</feature>
<keyword evidence="13" id="KW-0732">Signal</keyword>
<evidence type="ECO:0000256" key="7">
    <source>
        <dbReference type="ARBA" id="ARBA00022989"/>
    </source>
</evidence>
<evidence type="ECO:0000256" key="12">
    <source>
        <dbReference type="SAM" id="Phobius"/>
    </source>
</evidence>
<dbReference type="Proteomes" id="UP000271241">
    <property type="component" value="Unassembled WGS sequence"/>
</dbReference>
<evidence type="ECO:0000256" key="11">
    <source>
        <dbReference type="ARBA" id="ARBA00025515"/>
    </source>
</evidence>
<evidence type="ECO:0000256" key="8">
    <source>
        <dbReference type="ARBA" id="ARBA00023136"/>
    </source>
</evidence>
<proteinExistence type="inferred from homology"/>
<dbReference type="PANTHER" id="PTHR16130:SF2">
    <property type="entry name" value="LYSOSOMAL COBALAMIN TRANSPORT ESCORT PROTEIN LMBD1"/>
    <property type="match status" value="1"/>
</dbReference>
<feature type="chain" id="PRO_5020548686" description="Probable lysosomal cobalamin transporter" evidence="13">
    <location>
        <begin position="20"/>
        <end position="507"/>
    </location>
</feature>
<comment type="function">
    <text evidence="11">Probable lysosomal cobalamin transporter. Required to export cobalamin from lysosomes allowing its conversion to cofactors.</text>
</comment>
<dbReference type="STRING" id="78915.A0A4P9XWT3"/>
<name>A0A4P9XWT3_9FUNG</name>
<dbReference type="PANTHER" id="PTHR16130">
    <property type="entry name" value="LYSOSOMAL COBALAMIN TRANSPORTER-RELATED"/>
    <property type="match status" value="1"/>
</dbReference>
<dbReference type="EMBL" id="KZ992452">
    <property type="protein sequence ID" value="RKP10442.1"/>
    <property type="molecule type" value="Genomic_DNA"/>
</dbReference>
<evidence type="ECO:0000256" key="5">
    <source>
        <dbReference type="ARBA" id="ARBA00022628"/>
    </source>
</evidence>
<sequence length="507" mass="56608">LIWLEVVGAVLVLALLCTAFTKYYQDPAESEPLVTTVTVIGLTFCLCILTLAPLDIYLVSSTVDQATGLKRPWATPERIEEFTSALAITYYGFFISIVVLCFVVIPFAYFYFEELELDRPTQQVGQRAAGAAKYTLFTVSIATILLICGMVLRPKLNGENPRMDFEWFRKLLLANGGVKAITFVVAVLILGGMFSFVSHTAYGMSVLPIKLLRGRRLRQRAQRETQAAIERIRIRRRTIQSKYENAARPASARDSRILEDLEQRELDLARRATHLSHGDGVFAIVPRLLRPLEILGGIVSLCLSLTLVASVLLTCIDKVKHSVCGQDCGYVLSHPEWFNPVNVILLYLSEHFPLDYIFVVAITLYFFAATAAGLVQSGIRFLWVHLYQIKAHRTAPQGLLLASIILMLSLLALNYTMTTVVAPQYAHFGSQLYCNHTISPGVRDCSQYPQLIVPCDIEGPPGKHTEICTPTVLSTFIYRILVNLPAMGTLFFDAQWVFVGIFFIGLL</sequence>
<evidence type="ECO:0000256" key="10">
    <source>
        <dbReference type="ARBA" id="ARBA00023285"/>
    </source>
</evidence>
<keyword evidence="5" id="KW-0846">Cobalamin</keyword>
<keyword evidence="9" id="KW-0458">Lysosome</keyword>
<evidence type="ECO:0000256" key="13">
    <source>
        <dbReference type="SAM" id="SignalP"/>
    </source>
</evidence>
<keyword evidence="7 12" id="KW-1133">Transmembrane helix</keyword>
<keyword evidence="15" id="KW-1185">Reference proteome</keyword>
<keyword evidence="4" id="KW-0813">Transport</keyword>
<evidence type="ECO:0000256" key="9">
    <source>
        <dbReference type="ARBA" id="ARBA00023228"/>
    </source>
</evidence>
<evidence type="ECO:0000256" key="1">
    <source>
        <dbReference type="ARBA" id="ARBA00004155"/>
    </source>
</evidence>
<feature type="transmembrane region" description="Helical" evidence="12">
    <location>
        <begin position="356"/>
        <end position="377"/>
    </location>
</feature>
<protein>
    <recommendedName>
        <fullName evidence="3">Probable lysosomal cobalamin transporter</fullName>
    </recommendedName>
</protein>